<organism evidence="2 3">
    <name type="scientific">Linum trigynum</name>
    <dbReference type="NCBI Taxonomy" id="586398"/>
    <lineage>
        <taxon>Eukaryota</taxon>
        <taxon>Viridiplantae</taxon>
        <taxon>Streptophyta</taxon>
        <taxon>Embryophyta</taxon>
        <taxon>Tracheophyta</taxon>
        <taxon>Spermatophyta</taxon>
        <taxon>Magnoliopsida</taxon>
        <taxon>eudicotyledons</taxon>
        <taxon>Gunneridae</taxon>
        <taxon>Pentapetalae</taxon>
        <taxon>rosids</taxon>
        <taxon>fabids</taxon>
        <taxon>Malpighiales</taxon>
        <taxon>Linaceae</taxon>
        <taxon>Linum</taxon>
    </lineage>
</organism>
<dbReference type="Pfam" id="PF13966">
    <property type="entry name" value="zf-RVT"/>
    <property type="match status" value="1"/>
</dbReference>
<gene>
    <name evidence="2" type="ORF">LTRI10_LOCUS14071</name>
</gene>
<dbReference type="Proteomes" id="UP001497516">
    <property type="component" value="Chromosome 2"/>
</dbReference>
<dbReference type="InterPro" id="IPR026960">
    <property type="entry name" value="RVT-Znf"/>
</dbReference>
<keyword evidence="3" id="KW-1185">Reference proteome</keyword>
<dbReference type="AlphaFoldDB" id="A0AAV2DE71"/>
<protein>
    <recommendedName>
        <fullName evidence="1">Reverse transcriptase zinc-binding domain-containing protein</fullName>
    </recommendedName>
</protein>
<accession>A0AAV2DE71</accession>
<feature type="domain" description="Reverse transcriptase zinc-binding" evidence="1">
    <location>
        <begin position="24"/>
        <end position="118"/>
    </location>
</feature>
<sequence>MSVPLPRHLTIDRLIWHYSSSGEYTVKSGYQVLTNELNALHPPPVLPYDCRFWKLLWSLSLPPKLRNFTWRMAHGFLPILSVLLHKTVVTLATCPVCSDCVESFGHCFFQCRIARAVWVLAGFEHIRLHLEALDWDISWKQLFFPLQLSKVQIAEIIFLFWRIWKGRCWAVHGGIQYLPPSFVRQFAAQRDEWLVASQDQSSEGVAGLRGLPRAAALPLSGILFSQAPGGCGLYLFGNNGGLPWILSAR</sequence>
<evidence type="ECO:0000313" key="3">
    <source>
        <dbReference type="Proteomes" id="UP001497516"/>
    </source>
</evidence>
<name>A0AAV2DE71_9ROSI</name>
<evidence type="ECO:0000313" key="2">
    <source>
        <dbReference type="EMBL" id="CAL1372041.1"/>
    </source>
</evidence>
<proteinExistence type="predicted"/>
<dbReference type="EMBL" id="OZ034815">
    <property type="protein sequence ID" value="CAL1372041.1"/>
    <property type="molecule type" value="Genomic_DNA"/>
</dbReference>
<reference evidence="2 3" key="1">
    <citation type="submission" date="2024-04" db="EMBL/GenBank/DDBJ databases">
        <authorList>
            <person name="Fracassetti M."/>
        </authorList>
    </citation>
    <scope>NUCLEOTIDE SEQUENCE [LARGE SCALE GENOMIC DNA]</scope>
</reference>
<evidence type="ECO:0000259" key="1">
    <source>
        <dbReference type="Pfam" id="PF13966"/>
    </source>
</evidence>